<dbReference type="InParanoid" id="A0A517S7N8"/>
<dbReference type="RefSeq" id="WP_145026222.1">
    <property type="nucleotide sequence ID" value="NZ_CP036271.1"/>
</dbReference>
<evidence type="ECO:0000313" key="4">
    <source>
        <dbReference type="Proteomes" id="UP000315700"/>
    </source>
</evidence>
<evidence type="ECO:0000256" key="2">
    <source>
        <dbReference type="SAM" id="Phobius"/>
    </source>
</evidence>
<feature type="region of interest" description="Disordered" evidence="1">
    <location>
        <begin position="103"/>
        <end position="137"/>
    </location>
</feature>
<keyword evidence="4" id="KW-1185">Reference proteome</keyword>
<evidence type="ECO:0000313" key="3">
    <source>
        <dbReference type="EMBL" id="QDT52123.1"/>
    </source>
</evidence>
<feature type="transmembrane region" description="Helical" evidence="2">
    <location>
        <begin position="12"/>
        <end position="37"/>
    </location>
</feature>
<organism evidence="3 4">
    <name type="scientific">Caulifigura coniformis</name>
    <dbReference type="NCBI Taxonomy" id="2527983"/>
    <lineage>
        <taxon>Bacteria</taxon>
        <taxon>Pseudomonadati</taxon>
        <taxon>Planctomycetota</taxon>
        <taxon>Planctomycetia</taxon>
        <taxon>Planctomycetales</taxon>
        <taxon>Planctomycetaceae</taxon>
        <taxon>Caulifigura</taxon>
    </lineage>
</organism>
<proteinExistence type="predicted"/>
<feature type="compositionally biased region" description="Polar residues" evidence="1">
    <location>
        <begin position="117"/>
        <end position="127"/>
    </location>
</feature>
<keyword evidence="2" id="KW-1133">Transmembrane helix</keyword>
<name>A0A517S7N8_9PLAN</name>
<feature type="transmembrane region" description="Helical" evidence="2">
    <location>
        <begin position="43"/>
        <end position="63"/>
    </location>
</feature>
<dbReference type="AlphaFoldDB" id="A0A517S7N8"/>
<evidence type="ECO:0000256" key="1">
    <source>
        <dbReference type="SAM" id="MobiDB-lite"/>
    </source>
</evidence>
<sequence length="137" mass="15412">MFGPFVRPSRDASSLAAAMLVLVQALTGLAFLLVLISEEADENFLWAIGGVFLLAGLLFWLSYKPVSLMKDTMSWVQSRRARPEPVDFTLSRRKAAMARFGTNAPPSLEELREQRETSGNNWVPSPTRQRRLRDADE</sequence>
<dbReference type="EMBL" id="CP036271">
    <property type="protein sequence ID" value="QDT52123.1"/>
    <property type="molecule type" value="Genomic_DNA"/>
</dbReference>
<dbReference type="OrthoDB" id="285977at2"/>
<reference evidence="3 4" key="1">
    <citation type="submission" date="2019-02" db="EMBL/GenBank/DDBJ databases">
        <title>Deep-cultivation of Planctomycetes and their phenomic and genomic characterization uncovers novel biology.</title>
        <authorList>
            <person name="Wiegand S."/>
            <person name="Jogler M."/>
            <person name="Boedeker C."/>
            <person name="Pinto D."/>
            <person name="Vollmers J."/>
            <person name="Rivas-Marin E."/>
            <person name="Kohn T."/>
            <person name="Peeters S.H."/>
            <person name="Heuer A."/>
            <person name="Rast P."/>
            <person name="Oberbeckmann S."/>
            <person name="Bunk B."/>
            <person name="Jeske O."/>
            <person name="Meyerdierks A."/>
            <person name="Storesund J.E."/>
            <person name="Kallscheuer N."/>
            <person name="Luecker S."/>
            <person name="Lage O.M."/>
            <person name="Pohl T."/>
            <person name="Merkel B.J."/>
            <person name="Hornburger P."/>
            <person name="Mueller R.-W."/>
            <person name="Bruemmer F."/>
            <person name="Labrenz M."/>
            <person name="Spormann A.M."/>
            <person name="Op den Camp H."/>
            <person name="Overmann J."/>
            <person name="Amann R."/>
            <person name="Jetten M.S.M."/>
            <person name="Mascher T."/>
            <person name="Medema M.H."/>
            <person name="Devos D.P."/>
            <person name="Kaster A.-K."/>
            <person name="Ovreas L."/>
            <person name="Rohde M."/>
            <person name="Galperin M.Y."/>
            <person name="Jogler C."/>
        </authorList>
    </citation>
    <scope>NUCLEOTIDE SEQUENCE [LARGE SCALE GENOMIC DNA]</scope>
    <source>
        <strain evidence="3 4">Pan44</strain>
    </source>
</reference>
<dbReference type="Proteomes" id="UP000315700">
    <property type="component" value="Chromosome"/>
</dbReference>
<keyword evidence="2" id="KW-0812">Transmembrane</keyword>
<dbReference type="KEGG" id="ccos:Pan44_01320"/>
<accession>A0A517S7N8</accession>
<keyword evidence="2" id="KW-0472">Membrane</keyword>
<gene>
    <name evidence="3" type="ORF">Pan44_01320</name>
</gene>
<protein>
    <submittedName>
        <fullName evidence="3">Uncharacterized protein</fullName>
    </submittedName>
</protein>